<dbReference type="Pfam" id="PF03734">
    <property type="entry name" value="YkuD"/>
    <property type="match status" value="1"/>
</dbReference>
<evidence type="ECO:0000256" key="1">
    <source>
        <dbReference type="ARBA" id="ARBA00004752"/>
    </source>
</evidence>
<feature type="chain" id="PRO_5021884590" evidence="9">
    <location>
        <begin position="27"/>
        <end position="401"/>
    </location>
</feature>
<evidence type="ECO:0000259" key="10">
    <source>
        <dbReference type="PROSITE" id="PS52029"/>
    </source>
</evidence>
<dbReference type="GO" id="GO:0071972">
    <property type="term" value="F:peptidoglycan L,D-transpeptidase activity"/>
    <property type="evidence" value="ECO:0007669"/>
    <property type="project" value="TreeGrafter"/>
</dbReference>
<evidence type="ECO:0000256" key="4">
    <source>
        <dbReference type="ARBA" id="ARBA00022984"/>
    </source>
</evidence>
<dbReference type="InterPro" id="IPR038063">
    <property type="entry name" value="Transpep_catalytic_dom"/>
</dbReference>
<keyword evidence="4 7" id="KW-0573">Peptidoglycan synthesis</keyword>
<dbReference type="InterPro" id="IPR041280">
    <property type="entry name" value="Big_10"/>
</dbReference>
<keyword evidence="6 7" id="KW-0961">Cell wall biogenesis/degradation</keyword>
<proteinExistence type="predicted"/>
<keyword evidence="9" id="KW-0732">Signal</keyword>
<dbReference type="InterPro" id="IPR050979">
    <property type="entry name" value="LD-transpeptidase"/>
</dbReference>
<dbReference type="AlphaFoldDB" id="A0A540W753"/>
<evidence type="ECO:0000256" key="3">
    <source>
        <dbReference type="ARBA" id="ARBA00022960"/>
    </source>
</evidence>
<protein>
    <submittedName>
        <fullName evidence="11">L,D-transpeptidase family protein</fullName>
    </submittedName>
</protein>
<dbReference type="EMBL" id="VIGB01000003">
    <property type="protein sequence ID" value="TQF04842.1"/>
    <property type="molecule type" value="Genomic_DNA"/>
</dbReference>
<dbReference type="InterPro" id="IPR005490">
    <property type="entry name" value="LD_TPept_cat_dom"/>
</dbReference>
<organism evidence="11 12">
    <name type="scientific">Kitasatospora acidiphila</name>
    <dbReference type="NCBI Taxonomy" id="2567942"/>
    <lineage>
        <taxon>Bacteria</taxon>
        <taxon>Bacillati</taxon>
        <taxon>Actinomycetota</taxon>
        <taxon>Actinomycetes</taxon>
        <taxon>Kitasatosporales</taxon>
        <taxon>Streptomycetaceae</taxon>
        <taxon>Kitasatospora</taxon>
    </lineage>
</organism>
<dbReference type="Gene3D" id="2.60.40.3780">
    <property type="match status" value="1"/>
</dbReference>
<dbReference type="GO" id="GO:0008360">
    <property type="term" value="P:regulation of cell shape"/>
    <property type="evidence" value="ECO:0007669"/>
    <property type="project" value="UniProtKB-UniRule"/>
</dbReference>
<dbReference type="GO" id="GO:0016746">
    <property type="term" value="F:acyltransferase activity"/>
    <property type="evidence" value="ECO:0007669"/>
    <property type="project" value="UniProtKB-KW"/>
</dbReference>
<dbReference type="GO" id="GO:0071555">
    <property type="term" value="P:cell wall organization"/>
    <property type="evidence" value="ECO:0007669"/>
    <property type="project" value="UniProtKB-UniRule"/>
</dbReference>
<dbReference type="GO" id="GO:0005576">
    <property type="term" value="C:extracellular region"/>
    <property type="evidence" value="ECO:0007669"/>
    <property type="project" value="TreeGrafter"/>
</dbReference>
<evidence type="ECO:0000256" key="6">
    <source>
        <dbReference type="ARBA" id="ARBA00023316"/>
    </source>
</evidence>
<sequence>MRSRGIPGTVAALLLGGALLLTTACSSGTGGGTGGSATAPAAAGHSGAQAKPSAATLAVLPADGSQNVAPSGAVKVSVTDGKLTQVTVTGPDGKPVAGTVGPDGSWAPTAALSVSTKYQVNANAVDASGVATTTTSSFSTLTPSKTERVRDNLDNNATYGVGMIISVTFDKAVTNKQAAEQAITVEATDGTTVKGHWFGPNRLDLRPENYWKPGTKVSVHRRVSGVELSPGVYGDSDTDEAFTIGRSKVSTADAGTHQMTVVEDGAPTKTIAITAGADDNPSWNGTMVVFEKDRMVHMDSKTTNIKGAGYDVYEPHGLKITDTGSYVHGNPKAVDWAGKANISHGCIGLPDTDQGEDDSVAGKFWGDSIIGDVVIVQHSVGEPVAPDNGLGGWNLPWAQWS</sequence>
<name>A0A540W753_9ACTN</name>
<dbReference type="Gene3D" id="2.40.440.10">
    <property type="entry name" value="L,D-transpeptidase catalytic domain-like"/>
    <property type="match status" value="1"/>
</dbReference>
<dbReference type="GO" id="GO:0018104">
    <property type="term" value="P:peptidoglycan-protein cross-linking"/>
    <property type="evidence" value="ECO:0007669"/>
    <property type="project" value="TreeGrafter"/>
</dbReference>
<dbReference type="SUPFAM" id="SSF141523">
    <property type="entry name" value="L,D-transpeptidase catalytic domain-like"/>
    <property type="match status" value="1"/>
</dbReference>
<dbReference type="OrthoDB" id="5242354at2"/>
<keyword evidence="3 7" id="KW-0133">Cell shape</keyword>
<accession>A0A540W753</accession>
<dbReference type="CDD" id="cd16913">
    <property type="entry name" value="YkuD_like"/>
    <property type="match status" value="1"/>
</dbReference>
<reference evidence="11 12" key="1">
    <citation type="submission" date="2019-06" db="EMBL/GenBank/DDBJ databases">
        <title>Description of Kitasatospora acidophila sp. nov. isolated from pine grove soil, and reclassification of Streptomyces novaecaesareae to Kitasatospora novaeceasareae comb. nov.</title>
        <authorList>
            <person name="Kim M.J."/>
        </authorList>
    </citation>
    <scope>NUCLEOTIDE SEQUENCE [LARGE SCALE GENOMIC DNA]</scope>
    <source>
        <strain evidence="11 12">MMS16-CNU292</strain>
    </source>
</reference>
<feature type="active site" description="Proton donor/acceptor" evidence="7">
    <location>
        <position position="328"/>
    </location>
</feature>
<dbReference type="PROSITE" id="PS51257">
    <property type="entry name" value="PROKAR_LIPOPROTEIN"/>
    <property type="match status" value="1"/>
</dbReference>
<evidence type="ECO:0000256" key="5">
    <source>
        <dbReference type="ARBA" id="ARBA00023315"/>
    </source>
</evidence>
<feature type="domain" description="L,D-TPase catalytic" evidence="10">
    <location>
        <begin position="248"/>
        <end position="377"/>
    </location>
</feature>
<evidence type="ECO:0000256" key="9">
    <source>
        <dbReference type="SAM" id="SignalP"/>
    </source>
</evidence>
<keyword evidence="2" id="KW-0808">Transferase</keyword>
<keyword evidence="5" id="KW-0012">Acyltransferase</keyword>
<dbReference type="Gene3D" id="2.60.40.3710">
    <property type="match status" value="1"/>
</dbReference>
<dbReference type="PROSITE" id="PS52029">
    <property type="entry name" value="LD_TPASE"/>
    <property type="match status" value="1"/>
</dbReference>
<keyword evidence="12" id="KW-1185">Reference proteome</keyword>
<evidence type="ECO:0000313" key="11">
    <source>
        <dbReference type="EMBL" id="TQF04842.1"/>
    </source>
</evidence>
<dbReference type="Pfam" id="PF17964">
    <property type="entry name" value="Big_10"/>
    <property type="match status" value="1"/>
</dbReference>
<evidence type="ECO:0000256" key="8">
    <source>
        <dbReference type="SAM" id="MobiDB-lite"/>
    </source>
</evidence>
<feature type="region of interest" description="Disordered" evidence="8">
    <location>
        <begin position="86"/>
        <end position="105"/>
    </location>
</feature>
<dbReference type="UniPathway" id="UPA00219"/>
<gene>
    <name evidence="11" type="ORF">E6W39_24695</name>
</gene>
<evidence type="ECO:0000256" key="2">
    <source>
        <dbReference type="ARBA" id="ARBA00022679"/>
    </source>
</evidence>
<dbReference type="PANTHER" id="PTHR30582:SF2">
    <property type="entry name" value="L,D-TRANSPEPTIDASE YCIB-RELATED"/>
    <property type="match status" value="1"/>
</dbReference>
<dbReference type="PANTHER" id="PTHR30582">
    <property type="entry name" value="L,D-TRANSPEPTIDASE"/>
    <property type="match status" value="1"/>
</dbReference>
<dbReference type="Proteomes" id="UP000319103">
    <property type="component" value="Unassembled WGS sequence"/>
</dbReference>
<comment type="pathway">
    <text evidence="1 7">Cell wall biogenesis; peptidoglycan biosynthesis.</text>
</comment>
<evidence type="ECO:0000313" key="12">
    <source>
        <dbReference type="Proteomes" id="UP000319103"/>
    </source>
</evidence>
<feature type="active site" description="Nucleophile" evidence="7">
    <location>
        <position position="346"/>
    </location>
</feature>
<dbReference type="RefSeq" id="WP_141635396.1">
    <property type="nucleotide sequence ID" value="NZ_VIGB01000003.1"/>
</dbReference>
<feature type="signal peptide" evidence="9">
    <location>
        <begin position="1"/>
        <end position="26"/>
    </location>
</feature>
<comment type="caution">
    <text evidence="11">The sequence shown here is derived from an EMBL/GenBank/DDBJ whole genome shotgun (WGS) entry which is preliminary data.</text>
</comment>
<evidence type="ECO:0000256" key="7">
    <source>
        <dbReference type="PROSITE-ProRule" id="PRU01373"/>
    </source>
</evidence>